<dbReference type="EMBL" id="WKRD01000010">
    <property type="protein sequence ID" value="MSC58282.1"/>
    <property type="molecule type" value="Genomic_DNA"/>
</dbReference>
<evidence type="ECO:0000259" key="5">
    <source>
        <dbReference type="PROSITE" id="PS50930"/>
    </source>
</evidence>
<evidence type="ECO:0000313" key="7">
    <source>
        <dbReference type="Proteomes" id="UP000481964"/>
    </source>
</evidence>
<dbReference type="AlphaFoldDB" id="A0A7C9HCS6"/>
<evidence type="ECO:0000256" key="1">
    <source>
        <dbReference type="ARBA" id="ARBA00018672"/>
    </source>
</evidence>
<gene>
    <name evidence="6" type="ORF">GKE48_12645</name>
</gene>
<accession>A0A7C9HCS6</accession>
<dbReference type="RefSeq" id="WP_154301226.1">
    <property type="nucleotide sequence ID" value="NZ_DAWDXY010000055.1"/>
</dbReference>
<evidence type="ECO:0000256" key="3">
    <source>
        <dbReference type="PROSITE-ProRule" id="PRU00169"/>
    </source>
</evidence>
<name>A0A7C9HCS6_9FIRM</name>
<dbReference type="Gene3D" id="3.40.50.2300">
    <property type="match status" value="1"/>
</dbReference>
<dbReference type="PANTHER" id="PTHR37299:SF1">
    <property type="entry name" value="STAGE 0 SPORULATION PROTEIN A HOMOLOG"/>
    <property type="match status" value="1"/>
</dbReference>
<evidence type="ECO:0000313" key="6">
    <source>
        <dbReference type="EMBL" id="MSC58282.1"/>
    </source>
</evidence>
<comment type="caution">
    <text evidence="6">The sequence shown here is derived from an EMBL/GenBank/DDBJ whole genome shotgun (WGS) entry which is preliminary data.</text>
</comment>
<feature type="domain" description="HTH LytTR-type" evidence="5">
    <location>
        <begin position="133"/>
        <end position="234"/>
    </location>
</feature>
<dbReference type="GO" id="GO:0000156">
    <property type="term" value="F:phosphorelay response regulator activity"/>
    <property type="evidence" value="ECO:0007669"/>
    <property type="project" value="InterPro"/>
</dbReference>
<dbReference type="InterPro" id="IPR007492">
    <property type="entry name" value="LytTR_DNA-bd_dom"/>
</dbReference>
<dbReference type="GO" id="GO:0003677">
    <property type="term" value="F:DNA binding"/>
    <property type="evidence" value="ECO:0007669"/>
    <property type="project" value="InterPro"/>
</dbReference>
<dbReference type="PANTHER" id="PTHR37299">
    <property type="entry name" value="TRANSCRIPTIONAL REGULATOR-RELATED"/>
    <property type="match status" value="1"/>
</dbReference>
<dbReference type="Proteomes" id="UP000481964">
    <property type="component" value="Unassembled WGS sequence"/>
</dbReference>
<dbReference type="InterPro" id="IPR046947">
    <property type="entry name" value="LytR-like"/>
</dbReference>
<keyword evidence="3" id="KW-0597">Phosphoprotein</keyword>
<proteinExistence type="predicted"/>
<protein>
    <recommendedName>
        <fullName evidence="1">Stage 0 sporulation protein A homolog</fullName>
    </recommendedName>
</protein>
<reference evidence="6 7" key="1">
    <citation type="journal article" date="2019" name="Nat. Med.">
        <title>A library of human gut bacterial isolates paired with longitudinal multiomics data enables mechanistic microbiome research.</title>
        <authorList>
            <person name="Poyet M."/>
            <person name="Groussin M."/>
            <person name="Gibbons S.M."/>
            <person name="Avila-Pacheco J."/>
            <person name="Jiang X."/>
            <person name="Kearney S.M."/>
            <person name="Perrotta A.R."/>
            <person name="Berdy B."/>
            <person name="Zhao S."/>
            <person name="Lieberman T.D."/>
            <person name="Swanson P.K."/>
            <person name="Smith M."/>
            <person name="Roesemann S."/>
            <person name="Alexander J.E."/>
            <person name="Rich S.A."/>
            <person name="Livny J."/>
            <person name="Vlamakis H."/>
            <person name="Clish C."/>
            <person name="Bullock K."/>
            <person name="Deik A."/>
            <person name="Scott J."/>
            <person name="Pierce K.A."/>
            <person name="Xavier R.J."/>
            <person name="Alm E.J."/>
        </authorList>
    </citation>
    <scope>NUCLEOTIDE SEQUENCE [LARGE SCALE GENOMIC DNA]</scope>
    <source>
        <strain evidence="6 7">BIOML-A1</strain>
    </source>
</reference>
<comment type="function">
    <text evidence="2">May play the central regulatory role in sporulation. It may be an element of the effector pathway responsible for the activation of sporulation genes in response to nutritional stress. Spo0A may act in concert with spo0H (a sigma factor) to control the expression of some genes that are critical to the sporulation process.</text>
</comment>
<feature type="modified residue" description="4-aspartylphosphate" evidence="3">
    <location>
        <position position="55"/>
    </location>
</feature>
<dbReference type="Gene3D" id="2.40.50.1020">
    <property type="entry name" value="LytTr DNA-binding domain"/>
    <property type="match status" value="1"/>
</dbReference>
<feature type="domain" description="Response regulatory" evidence="4">
    <location>
        <begin position="2"/>
        <end position="123"/>
    </location>
</feature>
<dbReference type="PROSITE" id="PS50110">
    <property type="entry name" value="RESPONSE_REGULATORY"/>
    <property type="match status" value="1"/>
</dbReference>
<dbReference type="Pfam" id="PF00072">
    <property type="entry name" value="Response_reg"/>
    <property type="match status" value="1"/>
</dbReference>
<evidence type="ECO:0000256" key="2">
    <source>
        <dbReference type="ARBA" id="ARBA00024867"/>
    </source>
</evidence>
<sequence length="237" mass="28101">MRIAICDDYMEHARDIEEKITSVNEGILTDLYDDIEQLFVEVNADKKKYDAVFMDMEWENNTRSGVDYVQMLSDMDCRARIVCVTAYTMKYIEKLFWNNVDIFGVINKPVNMESLRKVLVKIADSRDKSKKELVLSFNDTVFRVGMNEIIYVKSEAHKTIIYMLDGEKSFYVSFKSIRSQVPEYFYCINKGLLVNMNYVKRIEQSEVVMLYRKQMITLPVAREKRKDFKNRFFEYIG</sequence>
<evidence type="ECO:0000259" key="4">
    <source>
        <dbReference type="PROSITE" id="PS50110"/>
    </source>
</evidence>
<dbReference type="PROSITE" id="PS50930">
    <property type="entry name" value="HTH_LYTTR"/>
    <property type="match status" value="1"/>
</dbReference>
<dbReference type="InterPro" id="IPR001789">
    <property type="entry name" value="Sig_transdc_resp-reg_receiver"/>
</dbReference>
<dbReference type="SUPFAM" id="SSF52172">
    <property type="entry name" value="CheY-like"/>
    <property type="match status" value="1"/>
</dbReference>
<dbReference type="Pfam" id="PF04397">
    <property type="entry name" value="LytTR"/>
    <property type="match status" value="1"/>
</dbReference>
<dbReference type="InterPro" id="IPR011006">
    <property type="entry name" value="CheY-like_superfamily"/>
</dbReference>
<organism evidence="6 7">
    <name type="scientific">Lachnospira eligens</name>
    <dbReference type="NCBI Taxonomy" id="39485"/>
    <lineage>
        <taxon>Bacteria</taxon>
        <taxon>Bacillati</taxon>
        <taxon>Bacillota</taxon>
        <taxon>Clostridia</taxon>
        <taxon>Lachnospirales</taxon>
        <taxon>Lachnospiraceae</taxon>
        <taxon>Lachnospira</taxon>
    </lineage>
</organism>
<dbReference type="SMART" id="SM00850">
    <property type="entry name" value="LytTR"/>
    <property type="match status" value="1"/>
</dbReference>